<proteinExistence type="predicted"/>
<accession>A0ABT4RIL8</accession>
<evidence type="ECO:0000256" key="2">
    <source>
        <dbReference type="ARBA" id="ARBA00022679"/>
    </source>
</evidence>
<gene>
    <name evidence="4" type="ORF">OJ962_12855</name>
</gene>
<organism evidence="4 5">
    <name type="scientific">Solirubrobacter deserti</name>
    <dbReference type="NCBI Taxonomy" id="2282478"/>
    <lineage>
        <taxon>Bacteria</taxon>
        <taxon>Bacillati</taxon>
        <taxon>Actinomycetota</taxon>
        <taxon>Thermoleophilia</taxon>
        <taxon>Solirubrobacterales</taxon>
        <taxon>Solirubrobacteraceae</taxon>
        <taxon>Solirubrobacter</taxon>
    </lineage>
</organism>
<dbReference type="Proteomes" id="UP001147700">
    <property type="component" value="Unassembled WGS sequence"/>
</dbReference>
<keyword evidence="2 4" id="KW-0808">Transferase</keyword>
<keyword evidence="1 4" id="KW-0328">Glycosyltransferase</keyword>
<dbReference type="SUPFAM" id="SSF53756">
    <property type="entry name" value="UDP-Glycosyltransferase/glycogen phosphorylase"/>
    <property type="match status" value="1"/>
</dbReference>
<evidence type="ECO:0000259" key="3">
    <source>
        <dbReference type="Pfam" id="PF13439"/>
    </source>
</evidence>
<dbReference type="PANTHER" id="PTHR12526">
    <property type="entry name" value="GLYCOSYLTRANSFERASE"/>
    <property type="match status" value="1"/>
</dbReference>
<feature type="domain" description="Glycosyltransferase subfamily 4-like N-terminal" evidence="3">
    <location>
        <begin position="18"/>
        <end position="205"/>
    </location>
</feature>
<sequence length="447" mass="49148">MLAHRFPPSGGAGVQRNLQLARHLPAAGVRPIVVTGPGTVEYRWMPADDALSDARVQAEIHRLPTTEPPHGNAWEARFERWLRRPARWERWWNAEAPELAAKVGRDADLVHASVAPYYTASTAIRIARRLGLPLVMDFEDPWALDDMLVYTTRWHRRLEVREMGRMLAAADAVVMNAPEARVRVLNAFPGLDPERVVAIPNAFDPTDFAGPVTPRDDARFRILHAGSLHTELGLEQRNASRLRRALGGGAPGVDFLTRSHIYLLEAMAALLARRPQLTRSVEVVLAGVFTGPDREVASRYPFVTLRDFVPHAGTLELMRTADLLFLPLYDLPPGRRTGLIPHKTYEYLAAGRPILAAVPDGDARDLLEASGAARLSRPSDTAAIAAHLEAEIDRWRAGKASAVPDPDVVARCSSERLINELSALYDAVVARAASSSSPRPRRAGSPS</sequence>
<keyword evidence="5" id="KW-1185">Reference proteome</keyword>
<dbReference type="GO" id="GO:0016757">
    <property type="term" value="F:glycosyltransferase activity"/>
    <property type="evidence" value="ECO:0007669"/>
    <property type="project" value="UniProtKB-KW"/>
</dbReference>
<dbReference type="RefSeq" id="WP_202957861.1">
    <property type="nucleotide sequence ID" value="NZ_JAPCID010000015.1"/>
</dbReference>
<protein>
    <submittedName>
        <fullName evidence="4">Glycosyltransferase</fullName>
        <ecNumber evidence="4">2.4.-.-</ecNumber>
    </submittedName>
</protein>
<comment type="caution">
    <text evidence="4">The sequence shown here is derived from an EMBL/GenBank/DDBJ whole genome shotgun (WGS) entry which is preliminary data.</text>
</comment>
<reference evidence="4" key="1">
    <citation type="submission" date="2022-10" db="EMBL/GenBank/DDBJ databases">
        <title>The WGS of Solirubrobacter sp. CPCC 204708.</title>
        <authorList>
            <person name="Jiang Z."/>
        </authorList>
    </citation>
    <scope>NUCLEOTIDE SEQUENCE</scope>
    <source>
        <strain evidence="4">CPCC 204708</strain>
    </source>
</reference>
<dbReference type="Gene3D" id="3.40.50.2000">
    <property type="entry name" value="Glycogen Phosphorylase B"/>
    <property type="match status" value="2"/>
</dbReference>
<dbReference type="InterPro" id="IPR028098">
    <property type="entry name" value="Glyco_trans_4-like_N"/>
</dbReference>
<dbReference type="EC" id="2.4.-.-" evidence="4"/>
<dbReference type="Pfam" id="PF13692">
    <property type="entry name" value="Glyco_trans_1_4"/>
    <property type="match status" value="1"/>
</dbReference>
<evidence type="ECO:0000313" key="5">
    <source>
        <dbReference type="Proteomes" id="UP001147700"/>
    </source>
</evidence>
<evidence type="ECO:0000313" key="4">
    <source>
        <dbReference type="EMBL" id="MDA0138384.1"/>
    </source>
</evidence>
<evidence type="ECO:0000256" key="1">
    <source>
        <dbReference type="ARBA" id="ARBA00022676"/>
    </source>
</evidence>
<dbReference type="Pfam" id="PF13439">
    <property type="entry name" value="Glyco_transf_4"/>
    <property type="match status" value="1"/>
</dbReference>
<dbReference type="PANTHER" id="PTHR12526:SF600">
    <property type="entry name" value="GLYCOSYL TRANSFERASE GROUP 1"/>
    <property type="match status" value="1"/>
</dbReference>
<name>A0ABT4RIL8_9ACTN</name>
<dbReference type="EMBL" id="JAPCID010000015">
    <property type="protein sequence ID" value="MDA0138384.1"/>
    <property type="molecule type" value="Genomic_DNA"/>
</dbReference>